<evidence type="ECO:0000313" key="3">
    <source>
        <dbReference type="EMBL" id="KAH3688025.1"/>
    </source>
</evidence>
<keyword evidence="1" id="KW-0812">Transmembrane</keyword>
<gene>
    <name evidence="3" type="ORF">WICPIJ_001019</name>
</gene>
<feature type="transmembrane region" description="Helical" evidence="1">
    <location>
        <begin position="160"/>
        <end position="186"/>
    </location>
</feature>
<evidence type="ECO:0000256" key="1">
    <source>
        <dbReference type="SAM" id="Phobius"/>
    </source>
</evidence>
<dbReference type="AlphaFoldDB" id="A0A9P8TR57"/>
<protein>
    <recommendedName>
        <fullName evidence="5">G-protein coupled receptors family 2 profile 2 domain-containing protein</fullName>
    </recommendedName>
</protein>
<evidence type="ECO:0008006" key="5">
    <source>
        <dbReference type="Google" id="ProtNLM"/>
    </source>
</evidence>
<feature type="chain" id="PRO_5040156117" description="G-protein coupled receptors family 2 profile 2 domain-containing protein" evidence="2">
    <location>
        <begin position="18"/>
        <end position="394"/>
    </location>
</feature>
<sequence length="394" mass="45482">MSLFSAIKNLLLQFVLGFFMNLHCQYLDVGSSIEASKDRSLPSSENIFLVYKHSQLSRFANHRTSGQFEELNPYIKCSFTDQNINTKANCQCINNDETFDVGFDIEALDVSDSPWFQYVVEEPGFYCASTTPFENTKLKFHVKGNTLGSFIFSTSFKASLLTIIPIILAVALGVDASIIRWFVVMLVYSNCKNLSVRLSEYFSSSIFNILAIALETYSPVLLFRVIFNALRRKVFLKFHQGDNFNIKRQVLIILFACFQLIINFNKYFQPLNYYILGMGATDRYWSRYVLVILTVMLSLVYFTWFKLISKRVKVISTDYKSRGYRLTCLILLWSPVVYYSVTLLVALSSWHRDISIIDTFVDDGLSKFSLMFKDLFNASLMTVIVVVHWLSSYY</sequence>
<dbReference type="EMBL" id="JAEUBG010000552">
    <property type="protein sequence ID" value="KAH3688025.1"/>
    <property type="molecule type" value="Genomic_DNA"/>
</dbReference>
<comment type="caution">
    <text evidence="3">The sequence shown here is derived from an EMBL/GenBank/DDBJ whole genome shotgun (WGS) entry which is preliminary data.</text>
</comment>
<feature type="signal peptide" evidence="2">
    <location>
        <begin position="1"/>
        <end position="17"/>
    </location>
</feature>
<name>A0A9P8TR57_WICPI</name>
<dbReference type="Proteomes" id="UP000774326">
    <property type="component" value="Unassembled WGS sequence"/>
</dbReference>
<feature type="transmembrane region" description="Helical" evidence="1">
    <location>
        <begin position="288"/>
        <end position="305"/>
    </location>
</feature>
<reference evidence="3" key="1">
    <citation type="journal article" date="2021" name="Open Biol.">
        <title>Shared evolutionary footprints suggest mitochondrial oxidative damage underlies multiple complex I losses in fungi.</title>
        <authorList>
            <person name="Schikora-Tamarit M.A."/>
            <person name="Marcet-Houben M."/>
            <person name="Nosek J."/>
            <person name="Gabaldon T."/>
        </authorList>
    </citation>
    <scope>NUCLEOTIDE SEQUENCE</scope>
    <source>
        <strain evidence="3">CBS2887</strain>
    </source>
</reference>
<accession>A0A9P8TR57</accession>
<keyword evidence="1" id="KW-1133">Transmembrane helix</keyword>
<keyword evidence="4" id="KW-1185">Reference proteome</keyword>
<reference evidence="3" key="2">
    <citation type="submission" date="2021-01" db="EMBL/GenBank/DDBJ databases">
        <authorList>
            <person name="Schikora-Tamarit M.A."/>
        </authorList>
    </citation>
    <scope>NUCLEOTIDE SEQUENCE</scope>
    <source>
        <strain evidence="3">CBS2887</strain>
    </source>
</reference>
<keyword evidence="1" id="KW-0472">Membrane</keyword>
<feature type="transmembrane region" description="Helical" evidence="1">
    <location>
        <begin position="326"/>
        <end position="350"/>
    </location>
</feature>
<organism evidence="3 4">
    <name type="scientific">Wickerhamomyces pijperi</name>
    <name type="common">Yeast</name>
    <name type="synonym">Pichia pijperi</name>
    <dbReference type="NCBI Taxonomy" id="599730"/>
    <lineage>
        <taxon>Eukaryota</taxon>
        <taxon>Fungi</taxon>
        <taxon>Dikarya</taxon>
        <taxon>Ascomycota</taxon>
        <taxon>Saccharomycotina</taxon>
        <taxon>Saccharomycetes</taxon>
        <taxon>Phaffomycetales</taxon>
        <taxon>Wickerhamomycetaceae</taxon>
        <taxon>Wickerhamomyces</taxon>
    </lineage>
</organism>
<proteinExistence type="predicted"/>
<keyword evidence="2" id="KW-0732">Signal</keyword>
<feature type="transmembrane region" description="Helical" evidence="1">
    <location>
        <begin position="206"/>
        <end position="230"/>
    </location>
</feature>
<evidence type="ECO:0000256" key="2">
    <source>
        <dbReference type="SAM" id="SignalP"/>
    </source>
</evidence>
<feature type="transmembrane region" description="Helical" evidence="1">
    <location>
        <begin position="370"/>
        <end position="390"/>
    </location>
</feature>
<evidence type="ECO:0000313" key="4">
    <source>
        <dbReference type="Proteomes" id="UP000774326"/>
    </source>
</evidence>
<feature type="transmembrane region" description="Helical" evidence="1">
    <location>
        <begin position="250"/>
        <end position="268"/>
    </location>
</feature>